<protein>
    <recommendedName>
        <fullName evidence="7 8">Peptide chain release factor 1</fullName>
        <shortName evidence="7">RF-1</shortName>
    </recommendedName>
</protein>
<dbReference type="InterPro" id="IPR004373">
    <property type="entry name" value="RF-1"/>
</dbReference>
<dbReference type="PANTHER" id="PTHR43804:SF7">
    <property type="entry name" value="LD18447P"/>
    <property type="match status" value="1"/>
</dbReference>
<keyword evidence="11" id="KW-1185">Reference proteome</keyword>
<dbReference type="FunFam" id="3.30.70.1660:FF:000002">
    <property type="entry name" value="Peptide chain release factor 1"/>
    <property type="match status" value="1"/>
</dbReference>
<proteinExistence type="inferred from homology"/>
<evidence type="ECO:0000256" key="6">
    <source>
        <dbReference type="ARBA" id="ARBA00022917"/>
    </source>
</evidence>
<dbReference type="SUPFAM" id="SSF75620">
    <property type="entry name" value="Release factor"/>
    <property type="match status" value="1"/>
</dbReference>
<dbReference type="Pfam" id="PF00472">
    <property type="entry name" value="RF-1"/>
    <property type="match status" value="1"/>
</dbReference>
<comment type="function">
    <text evidence="1 7">Peptide chain release factor 1 directs the termination of translation in response to the peptide chain termination codons UAG and UAA.</text>
</comment>
<dbReference type="EMBL" id="WTYH01000001">
    <property type="protein sequence ID" value="MXO94481.1"/>
    <property type="molecule type" value="Genomic_DNA"/>
</dbReference>
<organism evidence="10 11">
    <name type="scientific">Aurantiacibacter arachoides</name>
    <dbReference type="NCBI Taxonomy" id="1850444"/>
    <lineage>
        <taxon>Bacteria</taxon>
        <taxon>Pseudomonadati</taxon>
        <taxon>Pseudomonadota</taxon>
        <taxon>Alphaproteobacteria</taxon>
        <taxon>Sphingomonadales</taxon>
        <taxon>Erythrobacteraceae</taxon>
        <taxon>Aurantiacibacter</taxon>
    </lineage>
</organism>
<dbReference type="Gene3D" id="3.30.70.1660">
    <property type="match status" value="1"/>
</dbReference>
<dbReference type="GO" id="GO:0016149">
    <property type="term" value="F:translation release factor activity, codon specific"/>
    <property type="evidence" value="ECO:0007669"/>
    <property type="project" value="UniProtKB-UniRule"/>
</dbReference>
<dbReference type="Proteomes" id="UP000460626">
    <property type="component" value="Unassembled WGS sequence"/>
</dbReference>
<dbReference type="Gene3D" id="3.30.160.20">
    <property type="match status" value="1"/>
</dbReference>
<evidence type="ECO:0000256" key="3">
    <source>
        <dbReference type="ARBA" id="ARBA00010835"/>
    </source>
</evidence>
<evidence type="ECO:0000256" key="8">
    <source>
        <dbReference type="NCBIfam" id="TIGR00019"/>
    </source>
</evidence>
<dbReference type="NCBIfam" id="NF001859">
    <property type="entry name" value="PRK00591.1"/>
    <property type="match status" value="1"/>
</dbReference>
<evidence type="ECO:0000256" key="4">
    <source>
        <dbReference type="ARBA" id="ARBA00022481"/>
    </source>
</evidence>
<dbReference type="InterPro" id="IPR045853">
    <property type="entry name" value="Pep_chain_release_fac_I_sf"/>
</dbReference>
<sequence>MTVTAERLRQIGNRFAELEARMASGQLEGDAFVAASRDYAELEPVAKAAIEVAAMREEIAGLTDMLADPEMKAMAEEELAQLKARLPEAERALALSMLPRDSADLRPAMLEIRAGTGGDEAALFAGDLYRMYERYAAEQGWRVEPVSMAAADVGGFKEIVANVAGTGVFAKLKFESGVHRVQRVPVTESGGRIHTSAATVAVLPEPTEVDVSIDEGDLRIDIYRSSGAGGQHVNTTDSAVRITHVPTGIVVAMQDERSQHKNRDKAMKVLRARLYEKRREEAHGAEADLRKAMVGSGDRSERIRTYNFPQGRVTDHRIGLTLHKLDEVLAGPGLGEVVDALIAEDEAKRLAAMDG</sequence>
<dbReference type="SMART" id="SM00937">
    <property type="entry name" value="PCRF"/>
    <property type="match status" value="1"/>
</dbReference>
<gene>
    <name evidence="7 10" type="primary">prfA</name>
    <name evidence="10" type="ORF">GRI62_12825</name>
</gene>
<feature type="domain" description="Prokaryotic-type class I peptide chain release factors" evidence="9">
    <location>
        <begin position="224"/>
        <end position="240"/>
    </location>
</feature>
<dbReference type="AlphaFoldDB" id="A0A845A1R1"/>
<dbReference type="FunFam" id="3.30.160.20:FF:000004">
    <property type="entry name" value="Peptide chain release factor 1"/>
    <property type="match status" value="1"/>
</dbReference>
<evidence type="ECO:0000259" key="9">
    <source>
        <dbReference type="PROSITE" id="PS00745"/>
    </source>
</evidence>
<dbReference type="InterPro" id="IPR000352">
    <property type="entry name" value="Pep_chain_release_fac_I"/>
</dbReference>
<evidence type="ECO:0000256" key="1">
    <source>
        <dbReference type="ARBA" id="ARBA00002986"/>
    </source>
</evidence>
<dbReference type="OrthoDB" id="9806673at2"/>
<dbReference type="Pfam" id="PF03462">
    <property type="entry name" value="PCRF"/>
    <property type="match status" value="1"/>
</dbReference>
<keyword evidence="4 7" id="KW-0488">Methylation</keyword>
<evidence type="ECO:0000256" key="5">
    <source>
        <dbReference type="ARBA" id="ARBA00022490"/>
    </source>
</evidence>
<dbReference type="PANTHER" id="PTHR43804">
    <property type="entry name" value="LD18447P"/>
    <property type="match status" value="1"/>
</dbReference>
<comment type="similarity">
    <text evidence="3 7">Belongs to the prokaryotic/mitochondrial release factor family.</text>
</comment>
<evidence type="ECO:0000256" key="7">
    <source>
        <dbReference type="HAMAP-Rule" id="MF_00093"/>
    </source>
</evidence>
<dbReference type="InterPro" id="IPR050057">
    <property type="entry name" value="Prokaryotic/Mito_RF"/>
</dbReference>
<feature type="modified residue" description="N5-methylglutamine" evidence="7">
    <location>
        <position position="231"/>
    </location>
</feature>
<dbReference type="PROSITE" id="PS00745">
    <property type="entry name" value="RF_PROK_I"/>
    <property type="match status" value="1"/>
</dbReference>
<reference evidence="10 11" key="1">
    <citation type="submission" date="2019-12" db="EMBL/GenBank/DDBJ databases">
        <title>Genomic-based taxomic classification of the family Erythrobacteraceae.</title>
        <authorList>
            <person name="Xu L."/>
        </authorList>
    </citation>
    <scope>NUCLEOTIDE SEQUENCE [LARGE SCALE GENOMIC DNA]</scope>
    <source>
        <strain evidence="10 11">RC4-10-4</strain>
    </source>
</reference>
<comment type="caution">
    <text evidence="10">The sequence shown here is derived from an EMBL/GenBank/DDBJ whole genome shotgun (WGS) entry which is preliminary data.</text>
</comment>
<dbReference type="HAMAP" id="MF_00093">
    <property type="entry name" value="Rel_fac_1"/>
    <property type="match status" value="1"/>
</dbReference>
<comment type="subcellular location">
    <subcellularLocation>
        <location evidence="2 7">Cytoplasm</location>
    </subcellularLocation>
</comment>
<accession>A0A845A1R1</accession>
<dbReference type="Gene3D" id="6.10.140.1950">
    <property type="match status" value="1"/>
</dbReference>
<dbReference type="InterPro" id="IPR005139">
    <property type="entry name" value="PCRF"/>
</dbReference>
<comment type="PTM">
    <text evidence="7">Methylated by PrmC. Methylation increases the termination efficiency of RF1.</text>
</comment>
<dbReference type="RefSeq" id="WP_131451118.1">
    <property type="nucleotide sequence ID" value="NZ_BMJK01000001.1"/>
</dbReference>
<evidence type="ECO:0000256" key="2">
    <source>
        <dbReference type="ARBA" id="ARBA00004496"/>
    </source>
</evidence>
<name>A0A845A1R1_9SPHN</name>
<dbReference type="FunFam" id="3.30.70.1660:FF:000004">
    <property type="entry name" value="Peptide chain release factor 1"/>
    <property type="match status" value="1"/>
</dbReference>
<dbReference type="NCBIfam" id="TIGR00019">
    <property type="entry name" value="prfA"/>
    <property type="match status" value="1"/>
</dbReference>
<keyword evidence="5 7" id="KW-0963">Cytoplasm</keyword>
<keyword evidence="6 7" id="KW-0648">Protein biosynthesis</keyword>
<evidence type="ECO:0000313" key="11">
    <source>
        <dbReference type="Proteomes" id="UP000460626"/>
    </source>
</evidence>
<evidence type="ECO:0000313" key="10">
    <source>
        <dbReference type="EMBL" id="MXO94481.1"/>
    </source>
</evidence>
<dbReference type="GO" id="GO:0005829">
    <property type="term" value="C:cytosol"/>
    <property type="evidence" value="ECO:0007669"/>
    <property type="project" value="UniProtKB-ARBA"/>
</dbReference>